<proteinExistence type="predicted"/>
<dbReference type="OrthoDB" id="2665494at2"/>
<gene>
    <name evidence="1" type="ORF">Back11_11670</name>
</gene>
<dbReference type="RefSeq" id="WP_125654442.1">
    <property type="nucleotide sequence ID" value="NZ_AP019308.1"/>
</dbReference>
<evidence type="ECO:0000313" key="1">
    <source>
        <dbReference type="EMBL" id="BBH19822.1"/>
    </source>
</evidence>
<organism evidence="1 2">
    <name type="scientific">Paenibacillus baekrokdamisoli</name>
    <dbReference type="NCBI Taxonomy" id="1712516"/>
    <lineage>
        <taxon>Bacteria</taxon>
        <taxon>Bacillati</taxon>
        <taxon>Bacillota</taxon>
        <taxon>Bacilli</taxon>
        <taxon>Bacillales</taxon>
        <taxon>Paenibacillaceae</taxon>
        <taxon>Paenibacillus</taxon>
    </lineage>
</organism>
<dbReference type="Proteomes" id="UP000275368">
    <property type="component" value="Chromosome"/>
</dbReference>
<reference evidence="1 2" key="1">
    <citation type="submission" date="2018-11" db="EMBL/GenBank/DDBJ databases">
        <title>Complete genome sequence of Paenibacillus baekrokdamisoli strain KCTC 33723.</title>
        <authorList>
            <person name="Kang S.W."/>
            <person name="Lee K.C."/>
            <person name="Kim K.K."/>
            <person name="Kim J.S."/>
            <person name="Kim D.S."/>
            <person name="Ko S.H."/>
            <person name="Yang S.H."/>
            <person name="Lee J.S."/>
        </authorList>
    </citation>
    <scope>NUCLEOTIDE SEQUENCE [LARGE SCALE GENOMIC DNA]</scope>
    <source>
        <strain evidence="1 2">KCTC 33723</strain>
    </source>
</reference>
<dbReference type="AlphaFoldDB" id="A0A3G9INL0"/>
<keyword evidence="2" id="KW-1185">Reference proteome</keyword>
<dbReference type="KEGG" id="pbk:Back11_11670"/>
<evidence type="ECO:0000313" key="2">
    <source>
        <dbReference type="Proteomes" id="UP000275368"/>
    </source>
</evidence>
<accession>A0A3G9INL0</accession>
<protein>
    <submittedName>
        <fullName evidence="1">Uncharacterized protein</fullName>
    </submittedName>
</protein>
<name>A0A3G9INL0_9BACL</name>
<sequence>MIVAPHTIPVRHNSRLYGPDEEFEIDRAGYERIANHLDVIDDSDAKSFDKMTAPELKEYAVKISLDLGEATTKPDILAKIKAAVGEGNDD</sequence>
<dbReference type="EMBL" id="AP019308">
    <property type="protein sequence ID" value="BBH19822.1"/>
    <property type="molecule type" value="Genomic_DNA"/>
</dbReference>